<feature type="compositionally biased region" description="Polar residues" evidence="2">
    <location>
        <begin position="281"/>
        <end position="293"/>
    </location>
</feature>
<feature type="transmembrane region" description="Helical" evidence="3">
    <location>
        <begin position="7"/>
        <end position="24"/>
    </location>
</feature>
<feature type="region of interest" description="Disordered" evidence="2">
    <location>
        <begin position="247"/>
        <end position="302"/>
    </location>
</feature>
<feature type="compositionally biased region" description="Polar residues" evidence="2">
    <location>
        <begin position="261"/>
        <end position="273"/>
    </location>
</feature>
<dbReference type="EMBL" id="CAJJDO010000011">
    <property type="protein sequence ID" value="CAD8142688.1"/>
    <property type="molecule type" value="Genomic_DNA"/>
</dbReference>
<name>A0A8S1SRZ8_9CILI</name>
<proteinExistence type="predicted"/>
<evidence type="ECO:0000256" key="3">
    <source>
        <dbReference type="SAM" id="Phobius"/>
    </source>
</evidence>
<keyword evidence="5" id="KW-1185">Reference proteome</keyword>
<feature type="compositionally biased region" description="Low complexity" evidence="2">
    <location>
        <begin position="247"/>
        <end position="260"/>
    </location>
</feature>
<organism evidence="4 5">
    <name type="scientific">Paramecium pentaurelia</name>
    <dbReference type="NCBI Taxonomy" id="43138"/>
    <lineage>
        <taxon>Eukaryota</taxon>
        <taxon>Sar</taxon>
        <taxon>Alveolata</taxon>
        <taxon>Ciliophora</taxon>
        <taxon>Intramacronucleata</taxon>
        <taxon>Oligohymenophorea</taxon>
        <taxon>Peniculida</taxon>
        <taxon>Parameciidae</taxon>
        <taxon>Paramecium</taxon>
    </lineage>
</organism>
<accession>A0A8S1SRZ8</accession>
<feature type="coiled-coil region" evidence="1">
    <location>
        <begin position="83"/>
        <end position="142"/>
    </location>
</feature>
<evidence type="ECO:0008006" key="6">
    <source>
        <dbReference type="Google" id="ProtNLM"/>
    </source>
</evidence>
<keyword evidence="1" id="KW-0175">Coiled coil</keyword>
<evidence type="ECO:0000256" key="1">
    <source>
        <dbReference type="SAM" id="Coils"/>
    </source>
</evidence>
<dbReference type="Proteomes" id="UP000689195">
    <property type="component" value="Unassembled WGS sequence"/>
</dbReference>
<comment type="caution">
    <text evidence="4">The sequence shown here is derived from an EMBL/GenBank/DDBJ whole genome shotgun (WGS) entry which is preliminary data.</text>
</comment>
<dbReference type="AlphaFoldDB" id="A0A8S1SRZ8"/>
<evidence type="ECO:0000313" key="4">
    <source>
        <dbReference type="EMBL" id="CAD8142688.1"/>
    </source>
</evidence>
<keyword evidence="3" id="KW-1133">Transmembrane helix</keyword>
<gene>
    <name evidence="4" type="ORF">PPENT_87.1.T0110287</name>
</gene>
<sequence length="302" mass="35345">MDQLTKFESFLLIFQIVNFVWIVYQSVVIKKLKQQQTTINTSHHYQALNIIEQGQDDDSQYQFNKIGNVSSDDQHLEIVEQFNSKLIGNKQNLNNLVDEQENQTNQIFNNFKELEQNCNLSIQNLESEQKNIQIQFSDLQTQFQQLRMFFEGKNTEQIQIQSQTQSKLEQLDDFSQHFQTQISLVKQEQTKEIINLNEKMTDFTQAIQKNINEHADQIIAIQETIQTISQQQQQQLQQQQTQNIQETEKQQQQQQPQQIESNYVSNSTNSGNNGFAKAGLSRQNQEIGQLKKQSTQKKITKP</sequence>
<reference evidence="4" key="1">
    <citation type="submission" date="2021-01" db="EMBL/GenBank/DDBJ databases">
        <authorList>
            <consortium name="Genoscope - CEA"/>
            <person name="William W."/>
        </authorList>
    </citation>
    <scope>NUCLEOTIDE SEQUENCE</scope>
</reference>
<keyword evidence="3" id="KW-0812">Transmembrane</keyword>
<protein>
    <recommendedName>
        <fullName evidence="6">Transmembrane protein</fullName>
    </recommendedName>
</protein>
<keyword evidence="3" id="KW-0472">Membrane</keyword>
<evidence type="ECO:0000313" key="5">
    <source>
        <dbReference type="Proteomes" id="UP000689195"/>
    </source>
</evidence>
<evidence type="ECO:0000256" key="2">
    <source>
        <dbReference type="SAM" id="MobiDB-lite"/>
    </source>
</evidence>
<dbReference type="OrthoDB" id="310903at2759"/>